<accession>A0A0K0ERZ9</accession>
<proteinExistence type="predicted"/>
<protein>
    <submittedName>
        <fullName evidence="2 3">Uncharacterized protein</fullName>
    </submittedName>
</protein>
<organism evidence="2">
    <name type="scientific">Strongyloides stercoralis</name>
    <name type="common">Threadworm</name>
    <dbReference type="NCBI Taxonomy" id="6248"/>
    <lineage>
        <taxon>Eukaryota</taxon>
        <taxon>Metazoa</taxon>
        <taxon>Ecdysozoa</taxon>
        <taxon>Nematoda</taxon>
        <taxon>Chromadorea</taxon>
        <taxon>Rhabditida</taxon>
        <taxon>Tylenchina</taxon>
        <taxon>Panagrolaimomorpha</taxon>
        <taxon>Strongyloidoidea</taxon>
        <taxon>Strongyloididae</taxon>
        <taxon>Strongyloides</taxon>
    </lineage>
</organism>
<dbReference type="Proteomes" id="UP000035681">
    <property type="component" value="Unplaced"/>
</dbReference>
<evidence type="ECO:0000313" key="2">
    <source>
        <dbReference type="WBParaSite" id="SSTP_0001222800.1"/>
    </source>
</evidence>
<dbReference type="WBParaSite" id="SSTP_0001222800.1">
    <property type="protein sequence ID" value="SSTP_0001222800.1"/>
    <property type="gene ID" value="SSTP_0001222800"/>
</dbReference>
<keyword evidence="1" id="KW-1185">Reference proteome</keyword>
<evidence type="ECO:0000313" key="1">
    <source>
        <dbReference type="Proteomes" id="UP000035681"/>
    </source>
</evidence>
<evidence type="ECO:0000313" key="3">
    <source>
        <dbReference type="WBParaSite" id="TCONS_00012712.p1"/>
    </source>
</evidence>
<reference evidence="2" key="1">
    <citation type="submission" date="2015-08" db="UniProtKB">
        <authorList>
            <consortium name="WormBaseParasite"/>
        </authorList>
    </citation>
    <scope>IDENTIFICATION</scope>
</reference>
<sequence>MELKHNNVFLSNLEKNDVNAEERLSSFMRARKRSIIGNGFVMEKEDNNEVTVHIVNKSNSESSSLTTKVPYVPLHKLSAPIEAKEHYQLLKNLIDHEKTISKENGESNENIKHS</sequence>
<name>A0A0K0ERZ9_STRER</name>
<dbReference type="WBParaSite" id="TCONS_00012712.p1">
    <property type="protein sequence ID" value="TCONS_00012712.p1"/>
    <property type="gene ID" value="XLOC_008377"/>
</dbReference>
<dbReference type="AlphaFoldDB" id="A0A0K0ERZ9"/>